<reference evidence="1 2" key="1">
    <citation type="submission" date="2020-08" db="EMBL/GenBank/DDBJ databases">
        <title>Sequencing the genomes of 1000 actinobacteria strains.</title>
        <authorList>
            <person name="Klenk H.-P."/>
        </authorList>
    </citation>
    <scope>NUCLEOTIDE SEQUENCE [LARGE SCALE GENOMIC DNA]</scope>
    <source>
        <strain evidence="1 2">DSM 44230</strain>
    </source>
</reference>
<dbReference type="RefSeq" id="WP_185003796.1">
    <property type="nucleotide sequence ID" value="NZ_BAAAUI010000044.1"/>
</dbReference>
<proteinExistence type="predicted"/>
<evidence type="ECO:0000313" key="2">
    <source>
        <dbReference type="Proteomes" id="UP000533598"/>
    </source>
</evidence>
<sequence>MAGDFQLQLYLGKVAVLPAPALLTDALQSAKVISSARDRTGFQLTFAVSRNSPITTTLLPAGLLDPETRIILVALVRGLPQVLVDGVITTQSMNPGTEPGTATLTITGEDLLVLLDLVKERDNHLFLPPELRVAKILAKEKYFKYGILPGAVAAVIPEIPDIAGQGAVQTDTDLKYLERLAGEVGYTFYLIPNRLPGTSIAYWGPEIRIGVPQPALTVDSGTATNVESLSFTMNGLARTRWTMDITIPFTKLTRSVSVPDLSLLRPPLALRPAPQLKEAPLPSTANKSFAEVSLLGLAATAKEADAVTAEGSLDVLRYGHILRSRELVGVRGAGLAYDGLYYVTSVTHDLQRGQYKQTFSLSRDGLVSLTQQVPT</sequence>
<protein>
    <recommendedName>
        <fullName evidence="3">Phage protein D</fullName>
    </recommendedName>
</protein>
<gene>
    <name evidence="1" type="ORF">HNR67_004029</name>
</gene>
<dbReference type="Proteomes" id="UP000533598">
    <property type="component" value="Unassembled WGS sequence"/>
</dbReference>
<comment type="caution">
    <text evidence="1">The sequence shown here is derived from an EMBL/GenBank/DDBJ whole genome shotgun (WGS) entry which is preliminary data.</text>
</comment>
<name>A0A7W7CDI8_9PSEU</name>
<dbReference type="AlphaFoldDB" id="A0A7W7CDI8"/>
<evidence type="ECO:0008006" key="3">
    <source>
        <dbReference type="Google" id="ProtNLM"/>
    </source>
</evidence>
<accession>A0A7W7CDI8</accession>
<keyword evidence="2" id="KW-1185">Reference proteome</keyword>
<evidence type="ECO:0000313" key="1">
    <source>
        <dbReference type="EMBL" id="MBB4677911.1"/>
    </source>
</evidence>
<organism evidence="1 2">
    <name type="scientific">Crossiella cryophila</name>
    <dbReference type="NCBI Taxonomy" id="43355"/>
    <lineage>
        <taxon>Bacteria</taxon>
        <taxon>Bacillati</taxon>
        <taxon>Actinomycetota</taxon>
        <taxon>Actinomycetes</taxon>
        <taxon>Pseudonocardiales</taxon>
        <taxon>Pseudonocardiaceae</taxon>
        <taxon>Crossiella</taxon>
    </lineage>
</organism>
<dbReference type="EMBL" id="JACHMH010000001">
    <property type="protein sequence ID" value="MBB4677911.1"/>
    <property type="molecule type" value="Genomic_DNA"/>
</dbReference>